<organism evidence="1 2">
    <name type="scientific">Burkholderia phage BcepNY3</name>
    <dbReference type="NCBI Taxonomy" id="2881397"/>
    <lineage>
        <taxon>Viruses</taxon>
        <taxon>Duplodnaviria</taxon>
        <taxon>Heunggongvirae</taxon>
        <taxon>Uroviricota</taxon>
        <taxon>Caudoviricetes</taxon>
        <taxon>Naesvirus</taxon>
        <taxon>Naesvirus bcepNY3</taxon>
    </lineage>
</organism>
<dbReference type="EMBL" id="EF602154">
    <property type="protein sequence ID" value="ABR10537.1"/>
    <property type="molecule type" value="Genomic_DNA"/>
</dbReference>
<name>A6N3B0_9CAUD</name>
<dbReference type="RefSeq" id="YP_001294840.1">
    <property type="nucleotide sequence ID" value="NC_009604.1"/>
</dbReference>
<evidence type="ECO:0000313" key="1">
    <source>
        <dbReference type="EMBL" id="ABR10537.1"/>
    </source>
</evidence>
<dbReference type="GeneID" id="5291082"/>
<gene>
    <name evidence="1" type="ORF">BcepNY3gene03</name>
</gene>
<dbReference type="Pfam" id="PF11863">
    <property type="entry name" value="DUF3383"/>
    <property type="match status" value="1"/>
</dbReference>
<dbReference type="InterPro" id="IPR021808">
    <property type="entry name" value="DUF3383"/>
</dbReference>
<dbReference type="Proteomes" id="UP000001998">
    <property type="component" value="Segment"/>
</dbReference>
<sequence length="501" mass="52399">MPTTTIPIDQIVQMLPGVIGAGGAPGRLTGLVLTQDTSIQPGQLADFFQKTDVENWFGGLSNEAVIADAYFPGIVNGGQLPYDLKFARYVAADAPASVYGIPLTGVTLTQLQGYSGTLTVTTAAQHVSSNISLAAATSFANAATLIEAAFTSPDFVVSYDALRNRFVVNTNATGTAAAISAVTGTNNLADELGLSAAAGASLQAAGVAADTPASAMNRAVGLSRNWATFTTAWTAVIADRLALASWNSGQAYKYMYVAPDLEPASIVTNNSASFGAQVFAAPYQGTLPLYGDQATAGAVMGYAASINFQLRNGRTVLAFRQFNAGVPATAHDLGTANALRSNNYTYIGAYANAANNYTIAYDGKLSGKFLWVDTYLDQIYLNAELQRAEFEAMLAYNSLPYNEDGYTALYRAGVDVIDAAVTSGIIRAGVTLTNSQLQQIDAAAGVAGAGQLVQMRGWYFLIGDPANPGQARQNRTTPTCTLWYSDGGSIQELTIGSNAVI</sequence>
<dbReference type="KEGG" id="vg:5291082"/>
<protein>
    <submittedName>
        <fullName evidence="1">BcepNY3gp03</fullName>
    </submittedName>
</protein>
<evidence type="ECO:0000313" key="2">
    <source>
        <dbReference type="Proteomes" id="UP000001998"/>
    </source>
</evidence>
<proteinExistence type="predicted"/>
<reference evidence="1 2" key="1">
    <citation type="submission" date="2007-05" db="EMBL/GenBank/DDBJ databases">
        <title>Complete genomic sequence of phage BcepNY3, a new member of the Burkholderia phage Bcep781 family.</title>
        <authorList>
            <person name="Summer E.J."/>
            <person name="Orchard R.C."/>
            <person name="Attenhofer K."/>
            <person name="Coffey A."/>
            <person name="Gill J.J."/>
            <person name="Gonzalez C.F."/>
            <person name="Young R."/>
        </authorList>
    </citation>
    <scope>NUCLEOTIDE SEQUENCE [LARGE SCALE GENOMIC DNA]</scope>
</reference>
<accession>A6N3B0</accession>
<keyword evidence="2" id="KW-1185">Reference proteome</keyword>